<dbReference type="AlphaFoldDB" id="A0A6H5GIX7"/>
<gene>
    <name evidence="1" type="ORF">NTEN_LOCUS7466</name>
</gene>
<name>A0A6H5GIX7_9HEMI</name>
<keyword evidence="2" id="KW-1185">Reference proteome</keyword>
<feature type="non-terminal residue" evidence="1">
    <location>
        <position position="1"/>
    </location>
</feature>
<protein>
    <submittedName>
        <fullName evidence="1">Uncharacterized protein</fullName>
    </submittedName>
</protein>
<organism evidence="1 2">
    <name type="scientific">Nesidiocoris tenuis</name>
    <dbReference type="NCBI Taxonomy" id="355587"/>
    <lineage>
        <taxon>Eukaryota</taxon>
        <taxon>Metazoa</taxon>
        <taxon>Ecdysozoa</taxon>
        <taxon>Arthropoda</taxon>
        <taxon>Hexapoda</taxon>
        <taxon>Insecta</taxon>
        <taxon>Pterygota</taxon>
        <taxon>Neoptera</taxon>
        <taxon>Paraneoptera</taxon>
        <taxon>Hemiptera</taxon>
        <taxon>Heteroptera</taxon>
        <taxon>Panheteroptera</taxon>
        <taxon>Cimicomorpha</taxon>
        <taxon>Miridae</taxon>
        <taxon>Dicyphina</taxon>
        <taxon>Nesidiocoris</taxon>
    </lineage>
</organism>
<reference evidence="1 2" key="1">
    <citation type="submission" date="2020-02" db="EMBL/GenBank/DDBJ databases">
        <authorList>
            <person name="Ferguson B K."/>
        </authorList>
    </citation>
    <scope>NUCLEOTIDE SEQUENCE [LARGE SCALE GENOMIC DNA]</scope>
</reference>
<proteinExistence type="predicted"/>
<sequence length="125" mass="13374">NDQPNSNGYASATGLSRILQLAKTSSQRSDGLSKTSDIVTSSGRGLTILNGVDMPMGVHVHNPIRHGSQDIDWIGTARQDGPGGNGQSLKPQGLQSIVADPVRRQLLHLPPELQRPLVSEFELSE</sequence>
<evidence type="ECO:0000313" key="1">
    <source>
        <dbReference type="EMBL" id="CAB0001679.1"/>
    </source>
</evidence>
<dbReference type="Proteomes" id="UP000479000">
    <property type="component" value="Unassembled WGS sequence"/>
</dbReference>
<evidence type="ECO:0000313" key="2">
    <source>
        <dbReference type="Proteomes" id="UP000479000"/>
    </source>
</evidence>
<accession>A0A6H5GIX7</accession>
<dbReference type="EMBL" id="CADCXU010011279">
    <property type="protein sequence ID" value="CAB0001679.1"/>
    <property type="molecule type" value="Genomic_DNA"/>
</dbReference>